<comment type="subcellular location">
    <subcellularLocation>
        <location evidence="1">Secreted</location>
    </subcellularLocation>
</comment>
<keyword evidence="1" id="KW-0964">Secreted</keyword>
<keyword evidence="1" id="KW-0378">Hydrolase</keyword>
<organism evidence="4 5">
    <name type="scientific">Mycetocola lacteus</name>
    <dbReference type="NCBI Taxonomy" id="76637"/>
    <lineage>
        <taxon>Bacteria</taxon>
        <taxon>Bacillati</taxon>
        <taxon>Actinomycetota</taxon>
        <taxon>Actinomycetes</taxon>
        <taxon>Micrococcales</taxon>
        <taxon>Microbacteriaceae</taxon>
        <taxon>Mycetocola</taxon>
    </lineage>
</organism>
<protein>
    <recommendedName>
        <fullName evidence="1">Chitosanase</fullName>
        <ecNumber evidence="1">3.2.1.132</ecNumber>
    </recommendedName>
</protein>
<name>A0A3L7AX84_9MICO</name>
<evidence type="ECO:0000256" key="2">
    <source>
        <dbReference type="PIRSR" id="PIRSR036551-1"/>
    </source>
</evidence>
<comment type="function">
    <text evidence="1">Aids in the defense against invading fungal pathogens by degrading their cell wall chitosan.</text>
</comment>
<evidence type="ECO:0000256" key="1">
    <source>
        <dbReference type="PIRNR" id="PIRNR036551"/>
    </source>
</evidence>
<keyword evidence="3" id="KW-0812">Transmembrane</keyword>
<dbReference type="Gene3D" id="1.20.141.10">
    <property type="entry name" value="Chitosanase, subunit A, domain 1"/>
    <property type="match status" value="1"/>
</dbReference>
<dbReference type="InterPro" id="IPR000400">
    <property type="entry name" value="Glyco_hydro_46"/>
</dbReference>
<keyword evidence="5" id="KW-1185">Reference proteome</keyword>
<dbReference type="GO" id="GO:0005576">
    <property type="term" value="C:extracellular region"/>
    <property type="evidence" value="ECO:0007669"/>
    <property type="project" value="UniProtKB-SubCell"/>
</dbReference>
<dbReference type="GO" id="GO:0005975">
    <property type="term" value="P:carbohydrate metabolic process"/>
    <property type="evidence" value="ECO:0007669"/>
    <property type="project" value="UniProtKB-UniRule"/>
</dbReference>
<proteinExistence type="inferred from homology"/>
<dbReference type="EMBL" id="RCUY01000002">
    <property type="protein sequence ID" value="RLP84188.1"/>
    <property type="molecule type" value="Genomic_DNA"/>
</dbReference>
<keyword evidence="3" id="KW-0472">Membrane</keyword>
<dbReference type="RefSeq" id="WP_121687786.1">
    <property type="nucleotide sequence ID" value="NZ_RCUY01000002.1"/>
</dbReference>
<dbReference type="GO" id="GO:0016977">
    <property type="term" value="F:chitosanase activity"/>
    <property type="evidence" value="ECO:0007669"/>
    <property type="project" value="UniProtKB-UniRule"/>
</dbReference>
<accession>A0A3L7AX84</accession>
<keyword evidence="1" id="KW-0326">Glycosidase</keyword>
<evidence type="ECO:0000313" key="4">
    <source>
        <dbReference type="EMBL" id="RLP84188.1"/>
    </source>
</evidence>
<evidence type="ECO:0000256" key="3">
    <source>
        <dbReference type="SAM" id="Phobius"/>
    </source>
</evidence>
<dbReference type="OrthoDB" id="5480482at2"/>
<comment type="caution">
    <text evidence="4">The sequence shown here is derived from an EMBL/GenBank/DDBJ whole genome shotgun (WGS) entry which is preliminary data.</text>
</comment>
<dbReference type="Proteomes" id="UP000269438">
    <property type="component" value="Unassembled WGS sequence"/>
</dbReference>
<feature type="transmembrane region" description="Helical" evidence="3">
    <location>
        <begin position="12"/>
        <end position="35"/>
    </location>
</feature>
<gene>
    <name evidence="4" type="ORF">D9V34_05215</name>
</gene>
<dbReference type="PIRSF" id="PIRSF036551">
    <property type="entry name" value="Chitosanase"/>
    <property type="match status" value="1"/>
</dbReference>
<feature type="active site" description="Nucleophile" evidence="2">
    <location>
        <position position="95"/>
    </location>
</feature>
<keyword evidence="3" id="KW-1133">Transmembrane helix</keyword>
<feature type="active site" description="Proton donor" evidence="2">
    <location>
        <position position="77"/>
    </location>
</feature>
<sequence length="292" mass="31494">MFTSAKPSSHRYGWVGAAALGAAILTLTAGCSLLPQIPQPAIESASESVAPEQKAPEATLNDPRLKDIAMQLVSSAENSTLDWKDQYGYIEDIEDGRGFTAGIIGFTTGTGDLLEVVRAYTQAVPGNPLAPFIPALEKVNGTDSHDGLGPDFEQAWTDAADDPKFRAAQDAERDREYFDPAVSLAVADGLRPLGQFAYYDAAVVHGTEGGDVSLEGIRKTAMKKAKTPAQGGDEKAYLNAFLDARVAAMKTEEAHDDTSRIDTAQRVFLKAGNYDLTTPLEWRTYGDRYRID</sequence>
<dbReference type="SUPFAM" id="SSF53955">
    <property type="entry name" value="Lysozyme-like"/>
    <property type="match status" value="1"/>
</dbReference>
<comment type="similarity">
    <text evidence="1">Belongs to the glycosyl hydrolase 46 family.</text>
</comment>
<comment type="catalytic activity">
    <reaction evidence="1">
        <text>Endohydrolysis of beta-(1-&gt;4)-linkages between D-glucosamine residues in a partly acetylated chitosan.</text>
        <dbReference type="EC" id="3.2.1.132"/>
    </reaction>
</comment>
<dbReference type="InterPro" id="IPR023099">
    <property type="entry name" value="Glyco_hydro_46_N"/>
</dbReference>
<reference evidence="4 5" key="1">
    <citation type="submission" date="2018-10" db="EMBL/GenBank/DDBJ databases">
        <authorList>
            <person name="Li J."/>
        </authorList>
    </citation>
    <scope>NUCLEOTIDE SEQUENCE [LARGE SCALE GENOMIC DNA]</scope>
    <source>
        <strain evidence="4 5">JCM 11654</strain>
    </source>
</reference>
<dbReference type="Pfam" id="PF01374">
    <property type="entry name" value="Glyco_hydro_46"/>
    <property type="match status" value="1"/>
</dbReference>
<dbReference type="EC" id="3.2.1.132" evidence="1"/>
<dbReference type="PROSITE" id="PS51257">
    <property type="entry name" value="PROKAR_LIPOPROTEIN"/>
    <property type="match status" value="1"/>
</dbReference>
<dbReference type="Gene3D" id="3.30.386.10">
    <property type="entry name" value="Chitosanase, subunit A, domain 2"/>
    <property type="match status" value="1"/>
</dbReference>
<dbReference type="CDD" id="cd00978">
    <property type="entry name" value="chitosanase_GH46"/>
    <property type="match status" value="1"/>
</dbReference>
<dbReference type="PROSITE" id="PS60000">
    <property type="entry name" value="CHITOSANASE_46_80"/>
    <property type="match status" value="1"/>
</dbReference>
<dbReference type="InterPro" id="IPR023346">
    <property type="entry name" value="Lysozyme-like_dom_sf"/>
</dbReference>
<dbReference type="AlphaFoldDB" id="A0A3L7AX84"/>
<evidence type="ECO:0000313" key="5">
    <source>
        <dbReference type="Proteomes" id="UP000269438"/>
    </source>
</evidence>